<dbReference type="RefSeq" id="WP_142449575.1">
    <property type="nucleotide sequence ID" value="NZ_FXTA01000001.1"/>
</dbReference>
<feature type="transmembrane region" description="Helical" evidence="1">
    <location>
        <begin position="37"/>
        <end position="59"/>
    </location>
</feature>
<evidence type="ECO:0000313" key="5">
    <source>
        <dbReference type="Proteomes" id="UP000468990"/>
    </source>
</evidence>
<keyword evidence="1" id="KW-1133">Transmembrane helix</keyword>
<reference evidence="2 5" key="2">
    <citation type="submission" date="2019-11" db="EMBL/GenBank/DDBJ databases">
        <title>Flavobacterium resistens genome.</title>
        <authorList>
            <person name="Wilson V.M."/>
            <person name="Newman J.D."/>
        </authorList>
    </citation>
    <scope>NUCLEOTIDE SEQUENCE [LARGE SCALE GENOMIC DNA]</scope>
    <source>
        <strain evidence="2 5">DSM 19382</strain>
    </source>
</reference>
<dbReference type="Proteomes" id="UP000468990">
    <property type="component" value="Unassembled WGS sequence"/>
</dbReference>
<feature type="transmembrane region" description="Helical" evidence="1">
    <location>
        <begin position="125"/>
        <end position="147"/>
    </location>
</feature>
<proteinExistence type="predicted"/>
<reference evidence="3 4" key="1">
    <citation type="submission" date="2017-05" db="EMBL/GenBank/DDBJ databases">
        <authorList>
            <person name="Varghese N."/>
            <person name="Submissions S."/>
        </authorList>
    </citation>
    <scope>NUCLEOTIDE SEQUENCE [LARGE SCALE GENOMIC DNA]</scope>
    <source>
        <strain evidence="3 4">DSM 19382</strain>
    </source>
</reference>
<gene>
    <name evidence="2" type="ORF">GJU42_04800</name>
    <name evidence="3" type="ORF">SAMN06265349_101957</name>
</gene>
<evidence type="ECO:0008006" key="6">
    <source>
        <dbReference type="Google" id="ProtNLM"/>
    </source>
</evidence>
<keyword evidence="1" id="KW-0472">Membrane</keyword>
<evidence type="ECO:0000256" key="1">
    <source>
        <dbReference type="SAM" id="Phobius"/>
    </source>
</evidence>
<evidence type="ECO:0000313" key="4">
    <source>
        <dbReference type="Proteomes" id="UP000317289"/>
    </source>
</evidence>
<sequence length="210" mass="24979">MKELDLLKKDWKKNSDSFEQISEKEIYKMIHKKSSSIVKWILIISILEVCFWTFSNLFINTDDLLQKMNHPEIVLAMEILTYFNYVVVLVFIVIFYKNYKTISTTVATKSLMGAILRTRKTVQYYVWYNLGMLVLITILSYFIAFVYNPDMAFFREQLAESGKTMFFTVGILFLIILGILGLFWCIYRLLYGTLLRRLYSNYKELKKIDF</sequence>
<feature type="transmembrane region" description="Helical" evidence="1">
    <location>
        <begin position="167"/>
        <end position="190"/>
    </location>
</feature>
<dbReference type="EMBL" id="WKKG01000002">
    <property type="protein sequence ID" value="MRX67275.1"/>
    <property type="molecule type" value="Genomic_DNA"/>
</dbReference>
<dbReference type="AlphaFoldDB" id="A0A521BDD8"/>
<feature type="transmembrane region" description="Helical" evidence="1">
    <location>
        <begin position="79"/>
        <end position="96"/>
    </location>
</feature>
<evidence type="ECO:0000313" key="2">
    <source>
        <dbReference type="EMBL" id="MRX67275.1"/>
    </source>
</evidence>
<dbReference type="Proteomes" id="UP000317289">
    <property type="component" value="Unassembled WGS sequence"/>
</dbReference>
<protein>
    <recommendedName>
        <fullName evidence="6">Beta-carotene 15,15'-monooxygenase</fullName>
    </recommendedName>
</protein>
<evidence type="ECO:0000313" key="3">
    <source>
        <dbReference type="EMBL" id="SMO45118.1"/>
    </source>
</evidence>
<dbReference type="EMBL" id="FXTA01000001">
    <property type="protein sequence ID" value="SMO45118.1"/>
    <property type="molecule type" value="Genomic_DNA"/>
</dbReference>
<accession>A0A521BDD8</accession>
<keyword evidence="1" id="KW-0812">Transmembrane</keyword>
<keyword evidence="5" id="KW-1185">Reference proteome</keyword>
<organism evidence="3 4">
    <name type="scientific">Flavobacterium resistens</name>
    <dbReference type="NCBI Taxonomy" id="443612"/>
    <lineage>
        <taxon>Bacteria</taxon>
        <taxon>Pseudomonadati</taxon>
        <taxon>Bacteroidota</taxon>
        <taxon>Flavobacteriia</taxon>
        <taxon>Flavobacteriales</taxon>
        <taxon>Flavobacteriaceae</taxon>
        <taxon>Flavobacterium</taxon>
    </lineage>
</organism>
<name>A0A521BDD8_9FLAO</name>
<dbReference type="OrthoDB" id="709028at2"/>